<dbReference type="PRINTS" id="PR00127">
    <property type="entry name" value="CLPPROTEASEP"/>
</dbReference>
<dbReference type="GO" id="GO:0051117">
    <property type="term" value="F:ATPase binding"/>
    <property type="evidence" value="ECO:0007669"/>
    <property type="project" value="TreeGrafter"/>
</dbReference>
<evidence type="ECO:0000256" key="3">
    <source>
        <dbReference type="SAM" id="MobiDB-lite"/>
    </source>
</evidence>
<dbReference type="PANTHER" id="PTHR10381">
    <property type="entry name" value="ATP-DEPENDENT CLP PROTEASE PROTEOLYTIC SUBUNIT"/>
    <property type="match status" value="1"/>
</dbReference>
<dbReference type="AlphaFoldDB" id="A0A7S2WJC8"/>
<dbReference type="Gene3D" id="3.90.226.10">
    <property type="entry name" value="2-enoyl-CoA Hydratase, Chain A, domain 1"/>
    <property type="match status" value="1"/>
</dbReference>
<sequence>MVGLGRPMLLACCLLLAAGPSAALVAPRAARTRAPSCRRVTRSPISMPSTEPMVPWKPPGGGYQDTYFIPISQRLYRDRIIVLGDFLDEQRSNNLIATLLYLKQENKRKQISLYINIPGALMKPTMAVYDTLMTEFQETPIMTVNLGLATGMAAFLCAAGTRGKRCALPNSRFLLQKTGLDDPYQGQALDIGLKVRDNIVDNQNMARELAKLTGHTYDKIQRDLSRDFYLSSFEAREYGLVDKVLLPKIKNDLNVITDLNGRRILMEDNNFGSFNDNQDKYQSDAGAGSGYGGKPTAADDDKDVPPPAQV</sequence>
<comment type="similarity">
    <text evidence="1 2">Belongs to the peptidase S14 family.</text>
</comment>
<dbReference type="GO" id="GO:0009368">
    <property type="term" value="C:endopeptidase Clp complex"/>
    <property type="evidence" value="ECO:0007669"/>
    <property type="project" value="TreeGrafter"/>
</dbReference>
<reference evidence="5" key="1">
    <citation type="submission" date="2021-01" db="EMBL/GenBank/DDBJ databases">
        <authorList>
            <person name="Corre E."/>
            <person name="Pelletier E."/>
            <person name="Niang G."/>
            <person name="Scheremetjew M."/>
            <person name="Finn R."/>
            <person name="Kale V."/>
            <person name="Holt S."/>
            <person name="Cochrane G."/>
            <person name="Meng A."/>
            <person name="Brown T."/>
            <person name="Cohen L."/>
        </authorList>
    </citation>
    <scope>NUCLEOTIDE SEQUENCE</scope>
    <source>
        <strain evidence="5">CCMP1243</strain>
    </source>
</reference>
<feature type="signal peptide" evidence="4">
    <location>
        <begin position="1"/>
        <end position="23"/>
    </location>
</feature>
<name>A0A7S2WJC8_9STRA</name>
<feature type="region of interest" description="Disordered" evidence="3">
    <location>
        <begin position="275"/>
        <end position="310"/>
    </location>
</feature>
<dbReference type="GO" id="GO:0004252">
    <property type="term" value="F:serine-type endopeptidase activity"/>
    <property type="evidence" value="ECO:0007669"/>
    <property type="project" value="InterPro"/>
</dbReference>
<dbReference type="PANTHER" id="PTHR10381:SF11">
    <property type="entry name" value="ATP-DEPENDENT CLP PROTEASE PROTEOLYTIC SUBUNIT, MITOCHONDRIAL"/>
    <property type="match status" value="1"/>
</dbReference>
<dbReference type="CDD" id="cd07017">
    <property type="entry name" value="S14_ClpP_2"/>
    <property type="match status" value="1"/>
</dbReference>
<dbReference type="SUPFAM" id="SSF52096">
    <property type="entry name" value="ClpP/crotonase"/>
    <property type="match status" value="1"/>
</dbReference>
<evidence type="ECO:0000256" key="1">
    <source>
        <dbReference type="ARBA" id="ARBA00007039"/>
    </source>
</evidence>
<dbReference type="Pfam" id="PF00574">
    <property type="entry name" value="CLP_protease"/>
    <property type="match status" value="1"/>
</dbReference>
<dbReference type="InterPro" id="IPR029045">
    <property type="entry name" value="ClpP/crotonase-like_dom_sf"/>
</dbReference>
<gene>
    <name evidence="5" type="ORF">RMAR1173_LOCUS11805</name>
</gene>
<evidence type="ECO:0000313" key="5">
    <source>
        <dbReference type="EMBL" id="CAD9691511.1"/>
    </source>
</evidence>
<evidence type="ECO:0000256" key="2">
    <source>
        <dbReference type="RuleBase" id="RU003567"/>
    </source>
</evidence>
<evidence type="ECO:0000256" key="4">
    <source>
        <dbReference type="SAM" id="SignalP"/>
    </source>
</evidence>
<organism evidence="5">
    <name type="scientific">Rhizochromulina marina</name>
    <dbReference type="NCBI Taxonomy" id="1034831"/>
    <lineage>
        <taxon>Eukaryota</taxon>
        <taxon>Sar</taxon>
        <taxon>Stramenopiles</taxon>
        <taxon>Ochrophyta</taxon>
        <taxon>Dictyochophyceae</taxon>
        <taxon>Rhizochromulinales</taxon>
        <taxon>Rhizochromulina</taxon>
    </lineage>
</organism>
<dbReference type="InterPro" id="IPR001907">
    <property type="entry name" value="ClpP"/>
</dbReference>
<dbReference type="EMBL" id="HBHJ01017820">
    <property type="protein sequence ID" value="CAD9691511.1"/>
    <property type="molecule type" value="Transcribed_RNA"/>
</dbReference>
<dbReference type="GO" id="GO:0004176">
    <property type="term" value="F:ATP-dependent peptidase activity"/>
    <property type="evidence" value="ECO:0007669"/>
    <property type="project" value="InterPro"/>
</dbReference>
<dbReference type="InterPro" id="IPR023562">
    <property type="entry name" value="ClpP/TepA"/>
</dbReference>
<accession>A0A7S2WJC8</accession>
<keyword evidence="4" id="KW-0732">Signal</keyword>
<proteinExistence type="inferred from homology"/>
<dbReference type="GO" id="GO:0006515">
    <property type="term" value="P:protein quality control for misfolded or incompletely synthesized proteins"/>
    <property type="evidence" value="ECO:0007669"/>
    <property type="project" value="TreeGrafter"/>
</dbReference>
<protein>
    <recommendedName>
        <fullName evidence="2">ATP-dependent Clp protease proteolytic subunit</fullName>
    </recommendedName>
</protein>
<feature type="chain" id="PRO_5031294370" description="ATP-dependent Clp protease proteolytic subunit" evidence="4">
    <location>
        <begin position="24"/>
        <end position="310"/>
    </location>
</feature>